<evidence type="ECO:0000313" key="2">
    <source>
        <dbReference type="EMBL" id="ANY80670.1"/>
    </source>
</evidence>
<name>A0A1B2EL08_9HYPH</name>
<dbReference type="InterPro" id="IPR046312">
    <property type="entry name" value="DUF6454"/>
</dbReference>
<dbReference type="OrthoDB" id="7064788at2"/>
<dbReference type="SUPFAM" id="SSF50969">
    <property type="entry name" value="YVTN repeat-like/Quinoprotein amine dehydrogenase"/>
    <property type="match status" value="1"/>
</dbReference>
<sequence>MDCKSRRRLTTILTMLCLGALPVTLAAAELDRDVLAERVTKLSRGTQWKPVSAVPVNFLTHHPQGMVKIGDTLFVSSVEIQQPTKRFPQPVDGYDRDTGAGVGHLFKIDMKGNLIADITLGEGSIYHPGGIDYDGKYIWVPVAEYRPNSRSIVYRVDPETMKAEEMFRFADHVGGVVHDTDSKSLHGVSWGSRRFYRWALDANGKPTNASEAPEKLRTLNTSHYLDYQDCKYAGKSRMLCSGVTEMRLTPEAAPFRLGGIDLVDLADGRPIFQTPVLLWSAAGMDMTHNPVWMETSDAGIRGYFMPEDDKSTLYIYEAEVK</sequence>
<dbReference type="InterPro" id="IPR011044">
    <property type="entry name" value="Quino_amine_DH_bsu"/>
</dbReference>
<keyword evidence="1" id="KW-0732">Signal</keyword>
<feature type="signal peptide" evidence="1">
    <location>
        <begin position="1"/>
        <end position="26"/>
    </location>
</feature>
<gene>
    <name evidence="2" type="ORF">BB934_22560</name>
</gene>
<feature type="chain" id="PRO_5008535982" evidence="1">
    <location>
        <begin position="27"/>
        <end position="321"/>
    </location>
</feature>
<dbReference type="EMBL" id="CP016616">
    <property type="protein sequence ID" value="ANY80670.1"/>
    <property type="molecule type" value="Genomic_DNA"/>
</dbReference>
<dbReference type="AlphaFoldDB" id="A0A1B2EL08"/>
<dbReference type="KEGG" id="moc:BB934_22560"/>
<organism evidence="2">
    <name type="scientific">Microvirga ossetica</name>
    <dbReference type="NCBI Taxonomy" id="1882682"/>
    <lineage>
        <taxon>Bacteria</taxon>
        <taxon>Pseudomonadati</taxon>
        <taxon>Pseudomonadota</taxon>
        <taxon>Alphaproteobacteria</taxon>
        <taxon>Hyphomicrobiales</taxon>
        <taxon>Methylobacteriaceae</taxon>
        <taxon>Microvirga</taxon>
    </lineage>
</organism>
<accession>A0A1B2EL08</accession>
<evidence type="ECO:0000256" key="1">
    <source>
        <dbReference type="SAM" id="SignalP"/>
    </source>
</evidence>
<dbReference type="Pfam" id="PF20055">
    <property type="entry name" value="DUF6454"/>
    <property type="match status" value="1"/>
</dbReference>
<proteinExistence type="predicted"/>
<protein>
    <submittedName>
        <fullName evidence="2">Uncharacterized protein</fullName>
    </submittedName>
</protein>
<dbReference type="RefSeq" id="WP_099511724.1">
    <property type="nucleotide sequence ID" value="NZ_CP016616.1"/>
</dbReference>
<reference evidence="2" key="1">
    <citation type="submission" date="2016-07" db="EMBL/GenBank/DDBJ databases">
        <title>Microvirga ossetica sp. nov. a new species of rhizobia isolated from root nodules of the legume species Vicia alpestris Steven originated from North Ossetia region in the Caucasus.</title>
        <authorList>
            <person name="Safronova V.I."/>
            <person name="Kuznetsova I.G."/>
            <person name="Sazanova A.L."/>
            <person name="Belimov A."/>
            <person name="Andronov E."/>
            <person name="Osledkin Y.S."/>
            <person name="Onishchuk O.P."/>
            <person name="Kurchak O.N."/>
            <person name="Shaposhnikov A.I."/>
            <person name="Willems A."/>
            <person name="Tikhonovich I.A."/>
        </authorList>
    </citation>
    <scope>NUCLEOTIDE SEQUENCE [LARGE SCALE GENOMIC DNA]</scope>
    <source>
        <strain evidence="2">V5/3M</strain>
    </source>
</reference>